<feature type="transmembrane region" description="Helical" evidence="5">
    <location>
        <begin position="199"/>
        <end position="217"/>
    </location>
</feature>
<dbReference type="CDD" id="cd17321">
    <property type="entry name" value="MFS_MMR_MDR_like"/>
    <property type="match status" value="1"/>
</dbReference>
<feature type="transmembrane region" description="Helical" evidence="5">
    <location>
        <begin position="405"/>
        <end position="425"/>
    </location>
</feature>
<evidence type="ECO:0000313" key="7">
    <source>
        <dbReference type="EMBL" id="MBC6466888.1"/>
    </source>
</evidence>
<feature type="transmembrane region" description="Helical" evidence="5">
    <location>
        <begin position="138"/>
        <end position="158"/>
    </location>
</feature>
<dbReference type="InterPro" id="IPR020846">
    <property type="entry name" value="MFS_dom"/>
</dbReference>
<feature type="transmembrane region" description="Helical" evidence="5">
    <location>
        <begin position="80"/>
        <end position="97"/>
    </location>
</feature>
<dbReference type="RefSeq" id="WP_187243903.1">
    <property type="nucleotide sequence ID" value="NZ_BAAAOK010000027.1"/>
</dbReference>
<name>A0ABR7LR50_9ACTN</name>
<keyword evidence="2 5" id="KW-0812">Transmembrane</keyword>
<feature type="transmembrane region" description="Helical" evidence="5">
    <location>
        <begin position="164"/>
        <end position="187"/>
    </location>
</feature>
<dbReference type="EMBL" id="JABVEC010000010">
    <property type="protein sequence ID" value="MBC6466888.1"/>
    <property type="molecule type" value="Genomic_DNA"/>
</dbReference>
<feature type="transmembrane region" description="Helical" evidence="5">
    <location>
        <begin position="330"/>
        <end position="349"/>
    </location>
</feature>
<evidence type="ECO:0000256" key="3">
    <source>
        <dbReference type="ARBA" id="ARBA00022989"/>
    </source>
</evidence>
<organism evidence="7 8">
    <name type="scientific">Actinomadura alba</name>
    <dbReference type="NCBI Taxonomy" id="406431"/>
    <lineage>
        <taxon>Bacteria</taxon>
        <taxon>Bacillati</taxon>
        <taxon>Actinomycetota</taxon>
        <taxon>Actinomycetes</taxon>
        <taxon>Streptosporangiales</taxon>
        <taxon>Thermomonosporaceae</taxon>
        <taxon>Actinomadura</taxon>
    </lineage>
</organism>
<dbReference type="PRINTS" id="PR01036">
    <property type="entry name" value="TCRTETB"/>
</dbReference>
<dbReference type="Gene3D" id="1.20.1250.20">
    <property type="entry name" value="MFS general substrate transporter like domains"/>
    <property type="match status" value="1"/>
</dbReference>
<dbReference type="InterPro" id="IPR011701">
    <property type="entry name" value="MFS"/>
</dbReference>
<dbReference type="SUPFAM" id="SSF103473">
    <property type="entry name" value="MFS general substrate transporter"/>
    <property type="match status" value="1"/>
</dbReference>
<evidence type="ECO:0000313" key="8">
    <source>
        <dbReference type="Proteomes" id="UP000805614"/>
    </source>
</evidence>
<proteinExistence type="predicted"/>
<evidence type="ECO:0000256" key="4">
    <source>
        <dbReference type="ARBA" id="ARBA00023136"/>
    </source>
</evidence>
<sequence>MDPDTGHPRRWAILAVLCLSLFVVVLDNTILNVAVPSLLGDLDATTSDVQWIIDSYSLVFAGLLLTAGSLGDRFGRRRGLLVGFALFGLGSLLAAFAETSGQLIAMRALMGVGGAFLMPGTMSILVNVFAEGERAKAFAVWGATSVLGVACGPAVGGLLLEHFWWGSVFLVNVPVAVVAVIGIVALVPESHGPRRRPDVPGALLSTAGMSALVWAIISAPEHGWGDAVTLGGLAVALLALTGFAVRQHMAAEPMLDLRLLRERDFSGAAIMITLMAFALAGTLFALTQYLQMVLGYGPLKAGAALLPVALSAAVCNGIGASLDSRLGGRATLAAGFVVITAGFAGIALVGPGDGYGTLVIGLVVLGAGAGVGTPAAYNTLMAAVPTREAGVGSAVSDATQEVGNALGVAVLGSVMAAAYAGALPAGTPAPARRSLGAALSTGDPGLADAARDAFVHAMSAAALAGAASTLAAAVLAVVVVRPRPAARVRSEAKEPASR</sequence>
<feature type="transmembrane region" description="Helical" evidence="5">
    <location>
        <begin position="12"/>
        <end position="31"/>
    </location>
</feature>
<feature type="transmembrane region" description="Helical" evidence="5">
    <location>
        <begin position="453"/>
        <end position="480"/>
    </location>
</feature>
<feature type="transmembrane region" description="Helical" evidence="5">
    <location>
        <begin position="355"/>
        <end position="377"/>
    </location>
</feature>
<feature type="transmembrane region" description="Helical" evidence="5">
    <location>
        <begin position="223"/>
        <end position="245"/>
    </location>
</feature>
<feature type="transmembrane region" description="Helical" evidence="5">
    <location>
        <begin position="299"/>
        <end position="318"/>
    </location>
</feature>
<reference evidence="7 8" key="1">
    <citation type="submission" date="2020-06" db="EMBL/GenBank/DDBJ databases">
        <title>Actinomadura xiongansis sp. nov., isolated from soil of Baiyangdian.</title>
        <authorList>
            <person name="Zhang X."/>
        </authorList>
    </citation>
    <scope>NUCLEOTIDE SEQUENCE [LARGE SCALE GENOMIC DNA]</scope>
    <source>
        <strain evidence="7 8">HBUM206468</strain>
    </source>
</reference>
<comment type="subcellular location">
    <subcellularLocation>
        <location evidence="1">Cell membrane</location>
        <topology evidence="1">Multi-pass membrane protein</topology>
    </subcellularLocation>
</comment>
<dbReference type="PROSITE" id="PS50850">
    <property type="entry name" value="MFS"/>
    <property type="match status" value="1"/>
</dbReference>
<dbReference type="PANTHER" id="PTHR42718:SF42">
    <property type="entry name" value="EXPORT PROTEIN"/>
    <property type="match status" value="1"/>
</dbReference>
<feature type="transmembrane region" description="Helical" evidence="5">
    <location>
        <begin position="51"/>
        <end position="68"/>
    </location>
</feature>
<keyword evidence="4 5" id="KW-0472">Membrane</keyword>
<dbReference type="InterPro" id="IPR036259">
    <property type="entry name" value="MFS_trans_sf"/>
</dbReference>
<dbReference type="Gene3D" id="1.20.1720.10">
    <property type="entry name" value="Multidrug resistance protein D"/>
    <property type="match status" value="1"/>
</dbReference>
<keyword evidence="8" id="KW-1185">Reference proteome</keyword>
<protein>
    <submittedName>
        <fullName evidence="7">MFS transporter</fullName>
    </submittedName>
</protein>
<dbReference type="PANTHER" id="PTHR42718">
    <property type="entry name" value="MAJOR FACILITATOR SUPERFAMILY MULTIDRUG TRANSPORTER MFSC"/>
    <property type="match status" value="1"/>
</dbReference>
<evidence type="ECO:0000256" key="5">
    <source>
        <dbReference type="SAM" id="Phobius"/>
    </source>
</evidence>
<evidence type="ECO:0000256" key="1">
    <source>
        <dbReference type="ARBA" id="ARBA00004651"/>
    </source>
</evidence>
<accession>A0ABR7LR50</accession>
<feature type="domain" description="Major facilitator superfamily (MFS) profile" evidence="6">
    <location>
        <begin position="13"/>
        <end position="484"/>
    </location>
</feature>
<comment type="caution">
    <text evidence="7">The sequence shown here is derived from an EMBL/GenBank/DDBJ whole genome shotgun (WGS) entry which is preliminary data.</text>
</comment>
<feature type="transmembrane region" description="Helical" evidence="5">
    <location>
        <begin position="265"/>
        <end position="287"/>
    </location>
</feature>
<feature type="transmembrane region" description="Helical" evidence="5">
    <location>
        <begin position="103"/>
        <end position="126"/>
    </location>
</feature>
<keyword evidence="3 5" id="KW-1133">Transmembrane helix</keyword>
<dbReference type="Proteomes" id="UP000805614">
    <property type="component" value="Unassembled WGS sequence"/>
</dbReference>
<gene>
    <name evidence="7" type="ORF">HKK74_15455</name>
</gene>
<evidence type="ECO:0000256" key="2">
    <source>
        <dbReference type="ARBA" id="ARBA00022692"/>
    </source>
</evidence>
<evidence type="ECO:0000259" key="6">
    <source>
        <dbReference type="PROSITE" id="PS50850"/>
    </source>
</evidence>
<dbReference type="Pfam" id="PF07690">
    <property type="entry name" value="MFS_1"/>
    <property type="match status" value="1"/>
</dbReference>